<feature type="transmembrane region" description="Helical" evidence="1">
    <location>
        <begin position="127"/>
        <end position="148"/>
    </location>
</feature>
<dbReference type="PANTHER" id="PTHR37314:SF4">
    <property type="entry name" value="UPF0700 TRANSMEMBRANE PROTEIN YOAK"/>
    <property type="match status" value="1"/>
</dbReference>
<name>A0ABW7SND4_9ACTN</name>
<dbReference type="InterPro" id="IPR010699">
    <property type="entry name" value="DUF1275"/>
</dbReference>
<reference evidence="2 3" key="1">
    <citation type="submission" date="2024-10" db="EMBL/GenBank/DDBJ databases">
        <title>The Natural Products Discovery Center: Release of the First 8490 Sequenced Strains for Exploring Actinobacteria Biosynthetic Diversity.</title>
        <authorList>
            <person name="Kalkreuter E."/>
            <person name="Kautsar S.A."/>
            <person name="Yang D."/>
            <person name="Bader C.D."/>
            <person name="Teijaro C.N."/>
            <person name="Fluegel L."/>
            <person name="Davis C.M."/>
            <person name="Simpson J.R."/>
            <person name="Lauterbach L."/>
            <person name="Steele A.D."/>
            <person name="Gui C."/>
            <person name="Meng S."/>
            <person name="Li G."/>
            <person name="Viehrig K."/>
            <person name="Ye F."/>
            <person name="Su P."/>
            <person name="Kiefer A.F."/>
            <person name="Nichols A."/>
            <person name="Cepeda A.J."/>
            <person name="Yan W."/>
            <person name="Fan B."/>
            <person name="Jiang Y."/>
            <person name="Adhikari A."/>
            <person name="Zheng C.-J."/>
            <person name="Schuster L."/>
            <person name="Cowan T.M."/>
            <person name="Smanski M.J."/>
            <person name="Chevrette M.G."/>
            <person name="De Carvalho L.P.S."/>
            <person name="Shen B."/>
        </authorList>
    </citation>
    <scope>NUCLEOTIDE SEQUENCE [LARGE SCALE GENOMIC DNA]</scope>
    <source>
        <strain evidence="2 3">NPDC021253</strain>
    </source>
</reference>
<keyword evidence="3" id="KW-1185">Reference proteome</keyword>
<feature type="transmembrane region" description="Helical" evidence="1">
    <location>
        <begin position="210"/>
        <end position="234"/>
    </location>
</feature>
<keyword evidence="1" id="KW-0812">Transmembrane</keyword>
<gene>
    <name evidence="2" type="ORF">ACH4OY_12400</name>
</gene>
<keyword evidence="1" id="KW-0472">Membrane</keyword>
<dbReference type="EMBL" id="JBIRPU010000006">
    <property type="protein sequence ID" value="MFI0793478.1"/>
    <property type="molecule type" value="Genomic_DNA"/>
</dbReference>
<feature type="transmembrane region" description="Helical" evidence="1">
    <location>
        <begin position="102"/>
        <end position="121"/>
    </location>
</feature>
<dbReference type="RefSeq" id="WP_396678942.1">
    <property type="nucleotide sequence ID" value="NZ_JBIRPU010000006.1"/>
</dbReference>
<feature type="transmembrane region" description="Helical" evidence="1">
    <location>
        <begin position="20"/>
        <end position="38"/>
    </location>
</feature>
<evidence type="ECO:0000256" key="1">
    <source>
        <dbReference type="SAM" id="Phobius"/>
    </source>
</evidence>
<dbReference type="Proteomes" id="UP001611075">
    <property type="component" value="Unassembled WGS sequence"/>
</dbReference>
<evidence type="ECO:0000313" key="2">
    <source>
        <dbReference type="EMBL" id="MFI0793478.1"/>
    </source>
</evidence>
<feature type="transmembrane region" description="Helical" evidence="1">
    <location>
        <begin position="68"/>
        <end position="90"/>
    </location>
</feature>
<proteinExistence type="predicted"/>
<evidence type="ECO:0000313" key="3">
    <source>
        <dbReference type="Proteomes" id="UP001611075"/>
    </source>
</evidence>
<feature type="transmembrane region" description="Helical" evidence="1">
    <location>
        <begin position="187"/>
        <end position="204"/>
    </location>
</feature>
<sequence>MTGPGDGDESDGSVLPRRLVVRLLVVLTAASGCLDVFCLTRLGGFFASVITGNLVQSGQAIATADARVVASGAAAVGGYALGVAGATLYLRRVRPGWGRRTGAVAVAEAVLLVGVAGGWVGTGARPGYVGGLALLFAASTASGMQSVVTISSGVRGASTTYLTGSLTTVVRSVVLDPHRFAAGAGGVNRLLALLGGAVLGGWTLRVAPLWVPTLAAALVVGVALVAAGSAGVTARRRRR</sequence>
<dbReference type="Pfam" id="PF06912">
    <property type="entry name" value="DUF1275"/>
    <property type="match status" value="1"/>
</dbReference>
<organism evidence="2 3">
    <name type="scientific">Micromonospora rubida</name>
    <dbReference type="NCBI Taxonomy" id="2697657"/>
    <lineage>
        <taxon>Bacteria</taxon>
        <taxon>Bacillati</taxon>
        <taxon>Actinomycetota</taxon>
        <taxon>Actinomycetes</taxon>
        <taxon>Micromonosporales</taxon>
        <taxon>Micromonosporaceae</taxon>
        <taxon>Micromonospora</taxon>
    </lineage>
</organism>
<keyword evidence="1" id="KW-1133">Transmembrane helix</keyword>
<dbReference type="PANTHER" id="PTHR37314">
    <property type="entry name" value="SLR0142 PROTEIN"/>
    <property type="match status" value="1"/>
</dbReference>
<protein>
    <submittedName>
        <fullName evidence="2">YoaK family protein</fullName>
    </submittedName>
</protein>
<comment type="caution">
    <text evidence="2">The sequence shown here is derived from an EMBL/GenBank/DDBJ whole genome shotgun (WGS) entry which is preliminary data.</text>
</comment>
<accession>A0ABW7SND4</accession>